<keyword evidence="3" id="KW-1185">Reference proteome</keyword>
<feature type="region of interest" description="Disordered" evidence="1">
    <location>
        <begin position="289"/>
        <end position="318"/>
    </location>
</feature>
<dbReference type="PANTHER" id="PTHR34066:SF1">
    <property type="entry name" value="DUF1764 FAMILY PROTEIN"/>
    <property type="match status" value="1"/>
</dbReference>
<feature type="region of interest" description="Disordered" evidence="1">
    <location>
        <begin position="80"/>
        <end position="123"/>
    </location>
</feature>
<feature type="compositionally biased region" description="Gly residues" evidence="1">
    <location>
        <begin position="514"/>
        <end position="525"/>
    </location>
</feature>
<reference evidence="3" key="1">
    <citation type="journal article" date="2019" name="Curr. Biol.">
        <title>Genome Sequence of Striga asiatica Provides Insight into the Evolution of Plant Parasitism.</title>
        <authorList>
            <person name="Yoshida S."/>
            <person name="Kim S."/>
            <person name="Wafula E.K."/>
            <person name="Tanskanen J."/>
            <person name="Kim Y.M."/>
            <person name="Honaas L."/>
            <person name="Yang Z."/>
            <person name="Spallek T."/>
            <person name="Conn C.E."/>
            <person name="Ichihashi Y."/>
            <person name="Cheong K."/>
            <person name="Cui S."/>
            <person name="Der J.P."/>
            <person name="Gundlach H."/>
            <person name="Jiao Y."/>
            <person name="Hori C."/>
            <person name="Ishida J.K."/>
            <person name="Kasahara H."/>
            <person name="Kiba T."/>
            <person name="Kim M.S."/>
            <person name="Koo N."/>
            <person name="Laohavisit A."/>
            <person name="Lee Y.H."/>
            <person name="Lumba S."/>
            <person name="McCourt P."/>
            <person name="Mortimer J.C."/>
            <person name="Mutuku J.M."/>
            <person name="Nomura T."/>
            <person name="Sasaki-Sekimoto Y."/>
            <person name="Seto Y."/>
            <person name="Wang Y."/>
            <person name="Wakatake T."/>
            <person name="Sakakibara H."/>
            <person name="Demura T."/>
            <person name="Yamaguchi S."/>
            <person name="Yoneyama K."/>
            <person name="Manabe R.I."/>
            <person name="Nelson D.C."/>
            <person name="Schulman A.H."/>
            <person name="Timko M.P."/>
            <person name="dePamphilis C.W."/>
            <person name="Choi D."/>
            <person name="Shirasu K."/>
        </authorList>
    </citation>
    <scope>NUCLEOTIDE SEQUENCE [LARGE SCALE GENOMIC DNA]</scope>
    <source>
        <strain evidence="3">cv. UVA1</strain>
    </source>
</reference>
<protein>
    <submittedName>
        <fullName evidence="2">GPI transamidase component GPI16</fullName>
    </submittedName>
</protein>
<dbReference type="Proteomes" id="UP000325081">
    <property type="component" value="Unassembled WGS sequence"/>
</dbReference>
<proteinExistence type="predicted"/>
<evidence type="ECO:0000256" key="1">
    <source>
        <dbReference type="SAM" id="MobiDB-lite"/>
    </source>
</evidence>
<feature type="region of interest" description="Disordered" evidence="1">
    <location>
        <begin position="332"/>
        <end position="386"/>
    </location>
</feature>
<feature type="region of interest" description="Disordered" evidence="1">
    <location>
        <begin position="506"/>
        <end position="525"/>
    </location>
</feature>
<feature type="region of interest" description="Disordered" evidence="1">
    <location>
        <begin position="1"/>
        <end position="26"/>
    </location>
</feature>
<feature type="compositionally biased region" description="Basic and acidic residues" evidence="1">
    <location>
        <begin position="347"/>
        <end position="369"/>
    </location>
</feature>
<organism evidence="2 3">
    <name type="scientific">Striga asiatica</name>
    <name type="common">Asiatic witchweed</name>
    <name type="synonym">Buchnera asiatica</name>
    <dbReference type="NCBI Taxonomy" id="4170"/>
    <lineage>
        <taxon>Eukaryota</taxon>
        <taxon>Viridiplantae</taxon>
        <taxon>Streptophyta</taxon>
        <taxon>Embryophyta</taxon>
        <taxon>Tracheophyta</taxon>
        <taxon>Spermatophyta</taxon>
        <taxon>Magnoliopsida</taxon>
        <taxon>eudicotyledons</taxon>
        <taxon>Gunneridae</taxon>
        <taxon>Pentapetalae</taxon>
        <taxon>asterids</taxon>
        <taxon>lamiids</taxon>
        <taxon>Lamiales</taxon>
        <taxon>Orobanchaceae</taxon>
        <taxon>Buchnereae</taxon>
        <taxon>Striga</taxon>
    </lineage>
</organism>
<feature type="region of interest" description="Disordered" evidence="1">
    <location>
        <begin position="466"/>
        <end position="489"/>
    </location>
</feature>
<name>A0A5A7Q6D5_STRAF</name>
<accession>A0A5A7Q6D5</accession>
<dbReference type="EMBL" id="BKCP01005727">
    <property type="protein sequence ID" value="GER39601.1"/>
    <property type="molecule type" value="Genomic_DNA"/>
</dbReference>
<dbReference type="Pfam" id="PF08576">
    <property type="entry name" value="DUF1764"/>
    <property type="match status" value="1"/>
</dbReference>
<feature type="region of interest" description="Disordered" evidence="1">
    <location>
        <begin position="148"/>
        <end position="198"/>
    </location>
</feature>
<evidence type="ECO:0000313" key="2">
    <source>
        <dbReference type="EMBL" id="GER39601.1"/>
    </source>
</evidence>
<dbReference type="InterPro" id="IPR013885">
    <property type="entry name" value="DUF1764_euk"/>
</dbReference>
<evidence type="ECO:0000313" key="3">
    <source>
        <dbReference type="Proteomes" id="UP000325081"/>
    </source>
</evidence>
<gene>
    <name evidence="2" type="ORF">STAS_16230</name>
</gene>
<feature type="compositionally biased region" description="Polar residues" evidence="1">
    <location>
        <begin position="171"/>
        <end position="185"/>
    </location>
</feature>
<dbReference type="OrthoDB" id="20835at2759"/>
<comment type="caution">
    <text evidence="2">The sequence shown here is derived from an EMBL/GenBank/DDBJ whole genome shotgun (WGS) entry which is preliminary data.</text>
</comment>
<dbReference type="AlphaFoldDB" id="A0A5A7Q6D5"/>
<sequence>MDGGPNEQAPRLPGAQLMGSGVNSVQPACTESHHAISDSQIFQKALVTTITIAETPFFSLSFPYIFTRFQIGEIPSLRAKNQIENPPSSLSLRPSPRRRTSATSRTSDKPRRPRATCTSITASSSEHPVAVSYRVVCNPSVHSRDIAALSHQPPSYAKGERPPSPRHRCNSPRTTPQPHDQLNSSPLPPANSHAPRRRCKQPLKSGFCLAIRPVVVLRNVIFDFMLSMLGVPCMSNKNACSIVLLSFRFGICCVLDCRYVIISELVEHQFQFEKEFEILYIGYKKMPRQSSTKKPAKHSPEGPTPPEPETPAVKPKKMSSEIDDIFAAAKKRKRAEEGKKVHNKKPGKVDAKSHDGLRREKDAKKKSSKENGPFRPTSWPRKKTADGLTIYTEEELGIGTTDAGVGPHRLRPPTGAPLIAVTQPLFAADAGGPPANHHARAQYTHTQRAPSTSVADVSISAASYSSNHAVGDERGGRKRNSGQLQPGRTTVYSALNDGGTWRFWSATSRDRDGGCVGGGRPKSGI</sequence>
<dbReference type="PANTHER" id="PTHR34066">
    <property type="entry name" value="GROWTH FACTOR 2"/>
    <property type="match status" value="1"/>
</dbReference>